<dbReference type="InterPro" id="IPR014284">
    <property type="entry name" value="RNA_pol_sigma-70_dom"/>
</dbReference>
<dbReference type="NCBIfam" id="TIGR02937">
    <property type="entry name" value="sigma70-ECF"/>
    <property type="match status" value="1"/>
</dbReference>
<dbReference type="EMBL" id="JAGSOG010000187">
    <property type="protein sequence ID" value="MBR7837205.1"/>
    <property type="molecule type" value="Genomic_DNA"/>
</dbReference>
<evidence type="ECO:0000256" key="3">
    <source>
        <dbReference type="ARBA" id="ARBA00023082"/>
    </source>
</evidence>
<dbReference type="GO" id="GO:0003677">
    <property type="term" value="F:DNA binding"/>
    <property type="evidence" value="ECO:0007669"/>
    <property type="project" value="UniProtKB-KW"/>
</dbReference>
<dbReference type="InterPro" id="IPR013325">
    <property type="entry name" value="RNA_pol_sigma_r2"/>
</dbReference>
<dbReference type="GO" id="GO:0006352">
    <property type="term" value="P:DNA-templated transcription initiation"/>
    <property type="evidence" value="ECO:0007669"/>
    <property type="project" value="InterPro"/>
</dbReference>
<dbReference type="AlphaFoldDB" id="A0A941ETB1"/>
<evidence type="ECO:0000256" key="4">
    <source>
        <dbReference type="ARBA" id="ARBA00023125"/>
    </source>
</evidence>
<accession>A0A941ETB1</accession>
<protein>
    <submittedName>
        <fullName evidence="8">Sigma-70 family RNA polymerase sigma factor</fullName>
    </submittedName>
</protein>
<comment type="similarity">
    <text evidence="1">Belongs to the sigma-70 factor family. ECF subfamily.</text>
</comment>
<dbReference type="RefSeq" id="WP_212531674.1">
    <property type="nucleotide sequence ID" value="NZ_JAGSOG010000187.1"/>
</dbReference>
<evidence type="ECO:0000313" key="8">
    <source>
        <dbReference type="EMBL" id="MBR7837205.1"/>
    </source>
</evidence>
<sequence length="178" mass="19343">MTSDSAETGAGASGFWHALHAEHRGALLRYVRGLVPGDPHRAEDIVQEALLRAWIAAPTLHERATGSPRAWLFTVARNLVIDTRRRAAARPTEVEEELASHAAAHVLDDQTLDTVVVARALAELTAAHREILVRFYCLDHTGARIAADLGIPPGTVKSRTHHATRALRGALEKTGIHE</sequence>
<dbReference type="SUPFAM" id="SSF88946">
    <property type="entry name" value="Sigma2 domain of RNA polymerase sigma factors"/>
    <property type="match status" value="1"/>
</dbReference>
<dbReference type="Pfam" id="PF08281">
    <property type="entry name" value="Sigma70_r4_2"/>
    <property type="match status" value="1"/>
</dbReference>
<dbReference type="InterPro" id="IPR039425">
    <property type="entry name" value="RNA_pol_sigma-70-like"/>
</dbReference>
<name>A0A941ETB1_9ACTN</name>
<dbReference type="InterPro" id="IPR036388">
    <property type="entry name" value="WH-like_DNA-bd_sf"/>
</dbReference>
<feature type="domain" description="RNA polymerase sigma factor 70 region 4 type 2" evidence="7">
    <location>
        <begin position="117"/>
        <end position="167"/>
    </location>
</feature>
<keyword evidence="4" id="KW-0238">DNA-binding</keyword>
<comment type="caution">
    <text evidence="8">The sequence shown here is derived from an EMBL/GenBank/DDBJ whole genome shotgun (WGS) entry which is preliminary data.</text>
</comment>
<evidence type="ECO:0000256" key="5">
    <source>
        <dbReference type="ARBA" id="ARBA00023163"/>
    </source>
</evidence>
<dbReference type="PANTHER" id="PTHR43133">
    <property type="entry name" value="RNA POLYMERASE ECF-TYPE SIGMA FACTO"/>
    <property type="match status" value="1"/>
</dbReference>
<dbReference type="PANTHER" id="PTHR43133:SF52">
    <property type="entry name" value="ECF RNA POLYMERASE SIGMA FACTOR SIGL"/>
    <property type="match status" value="1"/>
</dbReference>
<proteinExistence type="inferred from homology"/>
<dbReference type="Pfam" id="PF04542">
    <property type="entry name" value="Sigma70_r2"/>
    <property type="match status" value="1"/>
</dbReference>
<keyword evidence="2" id="KW-0805">Transcription regulation</keyword>
<dbReference type="Gene3D" id="1.10.1740.10">
    <property type="match status" value="1"/>
</dbReference>
<dbReference type="SUPFAM" id="SSF88659">
    <property type="entry name" value="Sigma3 and sigma4 domains of RNA polymerase sigma factors"/>
    <property type="match status" value="1"/>
</dbReference>
<evidence type="ECO:0000256" key="1">
    <source>
        <dbReference type="ARBA" id="ARBA00010641"/>
    </source>
</evidence>
<dbReference type="GO" id="GO:0016987">
    <property type="term" value="F:sigma factor activity"/>
    <property type="evidence" value="ECO:0007669"/>
    <property type="project" value="UniProtKB-KW"/>
</dbReference>
<evidence type="ECO:0000259" key="6">
    <source>
        <dbReference type="Pfam" id="PF04542"/>
    </source>
</evidence>
<evidence type="ECO:0000313" key="9">
    <source>
        <dbReference type="Proteomes" id="UP000675781"/>
    </source>
</evidence>
<keyword evidence="5" id="KW-0804">Transcription</keyword>
<dbReference type="Gene3D" id="1.10.10.10">
    <property type="entry name" value="Winged helix-like DNA-binding domain superfamily/Winged helix DNA-binding domain"/>
    <property type="match status" value="1"/>
</dbReference>
<feature type="domain" description="RNA polymerase sigma-70 region 2" evidence="6">
    <location>
        <begin position="21"/>
        <end position="88"/>
    </location>
</feature>
<keyword evidence="9" id="KW-1185">Reference proteome</keyword>
<dbReference type="InterPro" id="IPR007627">
    <property type="entry name" value="RNA_pol_sigma70_r2"/>
</dbReference>
<organism evidence="8 9">
    <name type="scientific">Actinospica durhamensis</name>
    <dbReference type="NCBI Taxonomy" id="1508375"/>
    <lineage>
        <taxon>Bacteria</taxon>
        <taxon>Bacillati</taxon>
        <taxon>Actinomycetota</taxon>
        <taxon>Actinomycetes</taxon>
        <taxon>Catenulisporales</taxon>
        <taxon>Actinospicaceae</taxon>
        <taxon>Actinospica</taxon>
    </lineage>
</organism>
<gene>
    <name evidence="8" type="ORF">KDL01_28265</name>
</gene>
<dbReference type="InterPro" id="IPR013249">
    <property type="entry name" value="RNA_pol_sigma70_r4_t2"/>
</dbReference>
<reference evidence="8" key="1">
    <citation type="submission" date="2021-04" db="EMBL/GenBank/DDBJ databases">
        <title>Genome based classification of Actinospica acidithermotolerans sp. nov., an actinobacterium isolated from an Indonesian hot spring.</title>
        <authorList>
            <person name="Kusuma A.B."/>
            <person name="Putra K.E."/>
            <person name="Nafisah S."/>
            <person name="Loh J."/>
            <person name="Nouioui I."/>
            <person name="Goodfellow M."/>
        </authorList>
    </citation>
    <scope>NUCLEOTIDE SEQUENCE</scope>
    <source>
        <strain evidence="8">CSCA 57</strain>
    </source>
</reference>
<dbReference type="InterPro" id="IPR013324">
    <property type="entry name" value="RNA_pol_sigma_r3/r4-like"/>
</dbReference>
<evidence type="ECO:0000256" key="2">
    <source>
        <dbReference type="ARBA" id="ARBA00023015"/>
    </source>
</evidence>
<evidence type="ECO:0000259" key="7">
    <source>
        <dbReference type="Pfam" id="PF08281"/>
    </source>
</evidence>
<keyword evidence="3" id="KW-0731">Sigma factor</keyword>
<dbReference type="Proteomes" id="UP000675781">
    <property type="component" value="Unassembled WGS sequence"/>
</dbReference>